<dbReference type="InterPro" id="IPR006260">
    <property type="entry name" value="TonB/TolA_C"/>
</dbReference>
<sequence>MDGHDRRRDARYCDRHSDWSSRLFGVGGTLLIAALVLAGALVTWTIVRPAPPITRPMVVNLMPLASPPEPVRDVAPGPQQVERQAAKPDTRTVAAPVPVIPLPAPPAAPTRPAEATPPTDPAPPVVQTTAPRTIAAPVMDRLSDAARPDWEGILLAHLERFRRYPPRARAARQQGIVHVRFRMNRAGMVLDAQVVRGSGSVSLDQAALETFRRAQPLPAIPPDRPDQLELTIPVEFHLDLR</sequence>
<dbReference type="GO" id="GO:0055085">
    <property type="term" value="P:transmembrane transport"/>
    <property type="evidence" value="ECO:0007669"/>
    <property type="project" value="InterPro"/>
</dbReference>
<gene>
    <name evidence="13" type="ORF">HD841_001485</name>
</gene>
<evidence type="ECO:0000256" key="4">
    <source>
        <dbReference type="ARBA" id="ARBA00022475"/>
    </source>
</evidence>
<dbReference type="InterPro" id="IPR037682">
    <property type="entry name" value="TonB_C"/>
</dbReference>
<keyword evidence="14" id="KW-1185">Reference proteome</keyword>
<dbReference type="SUPFAM" id="SSF74653">
    <property type="entry name" value="TolA/TonB C-terminal domain"/>
    <property type="match status" value="1"/>
</dbReference>
<evidence type="ECO:0000256" key="10">
    <source>
        <dbReference type="SAM" id="MobiDB-lite"/>
    </source>
</evidence>
<dbReference type="PANTHER" id="PTHR33446:SF2">
    <property type="entry name" value="PROTEIN TONB"/>
    <property type="match status" value="1"/>
</dbReference>
<evidence type="ECO:0000313" key="14">
    <source>
        <dbReference type="Proteomes" id="UP000517753"/>
    </source>
</evidence>
<dbReference type="Gene3D" id="3.30.1150.10">
    <property type="match status" value="1"/>
</dbReference>
<dbReference type="PROSITE" id="PS52015">
    <property type="entry name" value="TONB_CTD"/>
    <property type="match status" value="1"/>
</dbReference>
<dbReference type="GO" id="GO:0031992">
    <property type="term" value="F:energy transducer activity"/>
    <property type="evidence" value="ECO:0007669"/>
    <property type="project" value="TreeGrafter"/>
</dbReference>
<dbReference type="AlphaFoldDB" id="A0A7Y9K2T4"/>
<evidence type="ECO:0000256" key="11">
    <source>
        <dbReference type="SAM" id="Phobius"/>
    </source>
</evidence>
<keyword evidence="4" id="KW-1003">Cell membrane</keyword>
<comment type="caution">
    <text evidence="13">The sequence shown here is derived from an EMBL/GenBank/DDBJ whole genome shotgun (WGS) entry which is preliminary data.</text>
</comment>
<keyword evidence="7" id="KW-0653">Protein transport</keyword>
<name>A0A7Y9K2T4_9SPHN</name>
<reference evidence="13 14" key="1">
    <citation type="submission" date="2020-08" db="EMBL/GenBank/DDBJ databases">
        <title>The Agave Microbiome: Exploring the role of microbial communities in plant adaptations to desert environments.</title>
        <authorList>
            <person name="Partida-Martinez L.P."/>
        </authorList>
    </citation>
    <scope>NUCLEOTIDE SEQUENCE [LARGE SCALE GENOMIC DNA]</scope>
    <source>
        <strain evidence="13 14">AS2.3</strain>
    </source>
</reference>
<proteinExistence type="inferred from homology"/>
<evidence type="ECO:0000256" key="9">
    <source>
        <dbReference type="ARBA" id="ARBA00023136"/>
    </source>
</evidence>
<dbReference type="PANTHER" id="PTHR33446">
    <property type="entry name" value="PROTEIN TONB-RELATED"/>
    <property type="match status" value="1"/>
</dbReference>
<evidence type="ECO:0000256" key="7">
    <source>
        <dbReference type="ARBA" id="ARBA00022927"/>
    </source>
</evidence>
<feature type="region of interest" description="Disordered" evidence="10">
    <location>
        <begin position="71"/>
        <end position="127"/>
    </location>
</feature>
<comment type="similarity">
    <text evidence="2">Belongs to the TonB family.</text>
</comment>
<feature type="domain" description="TonB C-terminal" evidence="12">
    <location>
        <begin position="149"/>
        <end position="241"/>
    </location>
</feature>
<accession>A0A7Y9K2T4</accession>
<dbReference type="RefSeq" id="WP_179508805.1">
    <property type="nucleotide sequence ID" value="NZ_JACCBY010000002.1"/>
</dbReference>
<evidence type="ECO:0000256" key="2">
    <source>
        <dbReference type="ARBA" id="ARBA00006555"/>
    </source>
</evidence>
<dbReference type="GO" id="GO:0015031">
    <property type="term" value="P:protein transport"/>
    <property type="evidence" value="ECO:0007669"/>
    <property type="project" value="UniProtKB-KW"/>
</dbReference>
<keyword evidence="8 11" id="KW-1133">Transmembrane helix</keyword>
<evidence type="ECO:0000256" key="3">
    <source>
        <dbReference type="ARBA" id="ARBA00022448"/>
    </source>
</evidence>
<dbReference type="GO" id="GO:0098797">
    <property type="term" value="C:plasma membrane protein complex"/>
    <property type="evidence" value="ECO:0007669"/>
    <property type="project" value="TreeGrafter"/>
</dbReference>
<feature type="compositionally biased region" description="Pro residues" evidence="10">
    <location>
        <begin position="98"/>
        <end position="109"/>
    </location>
</feature>
<evidence type="ECO:0000256" key="8">
    <source>
        <dbReference type="ARBA" id="ARBA00022989"/>
    </source>
</evidence>
<comment type="subcellular location">
    <subcellularLocation>
        <location evidence="1">Cell inner membrane</location>
        <topology evidence="1">Single-pass membrane protein</topology>
        <orientation evidence="1">Periplasmic side</orientation>
    </subcellularLocation>
</comment>
<dbReference type="NCBIfam" id="TIGR01352">
    <property type="entry name" value="tonB_Cterm"/>
    <property type="match status" value="1"/>
</dbReference>
<evidence type="ECO:0000259" key="12">
    <source>
        <dbReference type="PROSITE" id="PS52015"/>
    </source>
</evidence>
<evidence type="ECO:0000256" key="1">
    <source>
        <dbReference type="ARBA" id="ARBA00004383"/>
    </source>
</evidence>
<keyword evidence="9 11" id="KW-0472">Membrane</keyword>
<protein>
    <submittedName>
        <fullName evidence="13">Protein TonB</fullName>
    </submittedName>
</protein>
<dbReference type="EMBL" id="JACCBY010000002">
    <property type="protein sequence ID" value="NYD89705.1"/>
    <property type="molecule type" value="Genomic_DNA"/>
</dbReference>
<dbReference type="Proteomes" id="UP000517753">
    <property type="component" value="Unassembled WGS sequence"/>
</dbReference>
<keyword evidence="6 11" id="KW-0812">Transmembrane</keyword>
<organism evidence="13 14">
    <name type="scientific">Sphingomonas melonis</name>
    <dbReference type="NCBI Taxonomy" id="152682"/>
    <lineage>
        <taxon>Bacteria</taxon>
        <taxon>Pseudomonadati</taxon>
        <taxon>Pseudomonadota</taxon>
        <taxon>Alphaproteobacteria</taxon>
        <taxon>Sphingomonadales</taxon>
        <taxon>Sphingomonadaceae</taxon>
        <taxon>Sphingomonas</taxon>
    </lineage>
</organism>
<evidence type="ECO:0000256" key="6">
    <source>
        <dbReference type="ARBA" id="ARBA00022692"/>
    </source>
</evidence>
<keyword evidence="5" id="KW-0997">Cell inner membrane</keyword>
<dbReference type="Pfam" id="PF03544">
    <property type="entry name" value="TonB_C"/>
    <property type="match status" value="1"/>
</dbReference>
<evidence type="ECO:0000313" key="13">
    <source>
        <dbReference type="EMBL" id="NYD89705.1"/>
    </source>
</evidence>
<evidence type="ECO:0000256" key="5">
    <source>
        <dbReference type="ARBA" id="ARBA00022519"/>
    </source>
</evidence>
<keyword evidence="3" id="KW-0813">Transport</keyword>
<feature type="transmembrane region" description="Helical" evidence="11">
    <location>
        <begin position="21"/>
        <end position="47"/>
    </location>
</feature>
<dbReference type="InterPro" id="IPR051045">
    <property type="entry name" value="TonB-dependent_transducer"/>
</dbReference>